<comment type="caution">
    <text evidence="1">The sequence shown here is derived from an EMBL/GenBank/DDBJ whole genome shotgun (WGS) entry which is preliminary data.</text>
</comment>
<proteinExistence type="predicted"/>
<dbReference type="AlphaFoldDB" id="A0A844X951"/>
<reference evidence="1 2" key="2">
    <citation type="submission" date="2020-02" db="EMBL/GenBank/DDBJ databases">
        <title>Erythrobacter dongmakensis sp. nov., isolated from a tidal mudflat.</title>
        <authorList>
            <person name="Kim I.S."/>
        </authorList>
    </citation>
    <scope>NUCLEOTIDE SEQUENCE [LARGE SCALE GENOMIC DNA]</scope>
    <source>
        <strain evidence="1 2">GH3-10</strain>
    </source>
</reference>
<dbReference type="Proteomes" id="UP000461409">
    <property type="component" value="Unassembled WGS sequence"/>
</dbReference>
<gene>
    <name evidence="1" type="ORF">GRF63_03285</name>
</gene>
<name>A0A844X951_9SPHN</name>
<reference evidence="1 2" key="1">
    <citation type="submission" date="2019-12" db="EMBL/GenBank/DDBJ databases">
        <authorList>
            <person name="Lee S.D."/>
        </authorList>
    </citation>
    <scope>NUCLEOTIDE SEQUENCE [LARGE SCALE GENOMIC DNA]</scope>
    <source>
        <strain evidence="1 2">GH3-10</strain>
    </source>
</reference>
<sequence>MSPHTRAMVAAAAHAFICGRKIVGVHDHEFGKDMRIAAEAQGERLQGFDGDRAAKFDGSSSEIYDAVDDAFVSLEIDGLKAHGYDRRTSSHYTLSVLGRVVQLYDHASRSWFAYTIQVG</sequence>
<protein>
    <submittedName>
        <fullName evidence="1">Uncharacterized protein</fullName>
    </submittedName>
</protein>
<dbReference type="EMBL" id="WUBR01000001">
    <property type="protein sequence ID" value="MWV26921.1"/>
    <property type="molecule type" value="Genomic_DNA"/>
</dbReference>
<organism evidence="1 2">
    <name type="scientific">Aurantiacibacter rhizosphaerae</name>
    <dbReference type="NCBI Taxonomy" id="2691582"/>
    <lineage>
        <taxon>Bacteria</taxon>
        <taxon>Pseudomonadati</taxon>
        <taxon>Pseudomonadota</taxon>
        <taxon>Alphaproteobacteria</taxon>
        <taxon>Sphingomonadales</taxon>
        <taxon>Erythrobacteraceae</taxon>
        <taxon>Aurantiacibacter</taxon>
    </lineage>
</organism>
<keyword evidence="2" id="KW-1185">Reference proteome</keyword>
<evidence type="ECO:0000313" key="2">
    <source>
        <dbReference type="Proteomes" id="UP000461409"/>
    </source>
</evidence>
<accession>A0A844X951</accession>
<evidence type="ECO:0000313" key="1">
    <source>
        <dbReference type="EMBL" id="MWV26921.1"/>
    </source>
</evidence>